<evidence type="ECO:0000313" key="2">
    <source>
        <dbReference type="Proteomes" id="UP000053097"/>
    </source>
</evidence>
<organism evidence="1 2">
    <name type="scientific">Ooceraea biroi</name>
    <name type="common">Clonal raider ant</name>
    <name type="synonym">Cerapachys biroi</name>
    <dbReference type="NCBI Taxonomy" id="2015173"/>
    <lineage>
        <taxon>Eukaryota</taxon>
        <taxon>Metazoa</taxon>
        <taxon>Ecdysozoa</taxon>
        <taxon>Arthropoda</taxon>
        <taxon>Hexapoda</taxon>
        <taxon>Insecta</taxon>
        <taxon>Pterygota</taxon>
        <taxon>Neoptera</taxon>
        <taxon>Endopterygota</taxon>
        <taxon>Hymenoptera</taxon>
        <taxon>Apocrita</taxon>
        <taxon>Aculeata</taxon>
        <taxon>Formicoidea</taxon>
        <taxon>Formicidae</taxon>
        <taxon>Dorylinae</taxon>
        <taxon>Ooceraea</taxon>
    </lineage>
</organism>
<protein>
    <submittedName>
        <fullName evidence="1">Transient-receptor-potential-like protein</fullName>
    </submittedName>
</protein>
<proteinExistence type="predicted"/>
<reference evidence="1 2" key="1">
    <citation type="journal article" date="2014" name="Curr. Biol.">
        <title>The genome of the clonal raider ant Cerapachys biroi.</title>
        <authorList>
            <person name="Oxley P.R."/>
            <person name="Ji L."/>
            <person name="Fetter-Pruneda I."/>
            <person name="McKenzie S.K."/>
            <person name="Li C."/>
            <person name="Hu H."/>
            <person name="Zhang G."/>
            <person name="Kronauer D.J."/>
        </authorList>
    </citation>
    <scope>NUCLEOTIDE SEQUENCE [LARGE SCALE GENOMIC DNA]</scope>
</reference>
<accession>A0A026W4W4</accession>
<keyword evidence="1" id="KW-0675">Receptor</keyword>
<keyword evidence="2" id="KW-1185">Reference proteome</keyword>
<evidence type="ECO:0000313" key="1">
    <source>
        <dbReference type="EMBL" id="EZA50636.1"/>
    </source>
</evidence>
<dbReference type="EMBL" id="KK107453">
    <property type="protein sequence ID" value="EZA50636.1"/>
    <property type="molecule type" value="Genomic_DNA"/>
</dbReference>
<dbReference type="Proteomes" id="UP000053097">
    <property type="component" value="Unassembled WGS sequence"/>
</dbReference>
<sequence>MFVVVLMLVSQRAKVEIVRLLGTQEMKRNLETYLARQRGAASTPLEGIVMLYIFGFIWKRVTSVFRDNFDPYLIAEDLFAVTNVFNVLKFVHFINPETRPLQISPRQICQRHYLRI</sequence>
<dbReference type="AlphaFoldDB" id="A0A026W4W4"/>
<gene>
    <name evidence="1" type="ORF">X777_10987</name>
</gene>
<name>A0A026W4W4_OOCBI</name>
<dbReference type="STRING" id="2015173.A0A026W4W4"/>